<protein>
    <submittedName>
        <fullName evidence="13">Acyl transferase domain-containing protein/acyl carrier protein</fullName>
    </submittedName>
</protein>
<dbReference type="FunFam" id="1.10.1200.10:FF:000007">
    <property type="entry name" value="Probable polyketide synthase pks17"/>
    <property type="match status" value="3"/>
</dbReference>
<dbReference type="InterPro" id="IPR013968">
    <property type="entry name" value="PKS_KR"/>
</dbReference>
<dbReference type="PROSITE" id="PS52019">
    <property type="entry name" value="PKS_MFAS_DH"/>
    <property type="match status" value="2"/>
</dbReference>
<dbReference type="InterPro" id="IPR018201">
    <property type="entry name" value="Ketoacyl_synth_AS"/>
</dbReference>
<dbReference type="Pfam" id="PF08659">
    <property type="entry name" value="KR"/>
    <property type="match status" value="3"/>
</dbReference>
<dbReference type="InterPro" id="IPR001227">
    <property type="entry name" value="Ac_transferase_dom_sf"/>
</dbReference>
<dbReference type="RefSeq" id="WP_102919107.1">
    <property type="nucleotide sequence ID" value="NZ_JACHJF010000006.1"/>
</dbReference>
<feature type="domain" description="PKS/mFAS DH" evidence="12">
    <location>
        <begin position="891"/>
        <end position="1164"/>
    </location>
</feature>
<accession>A0A7W8B905</accession>
<name>A0A7W8B905_STREU</name>
<evidence type="ECO:0000256" key="5">
    <source>
        <dbReference type="ARBA" id="ARBA00022679"/>
    </source>
</evidence>
<feature type="active site" description="Proton acceptor; for dehydratase activity" evidence="9">
    <location>
        <position position="2594"/>
    </location>
</feature>
<feature type="region of interest" description="C-terminal hotdog fold" evidence="9">
    <location>
        <begin position="1028"/>
        <end position="1164"/>
    </location>
</feature>
<dbReference type="InterPro" id="IPR016036">
    <property type="entry name" value="Malonyl_transacylase_ACP-bd"/>
</dbReference>
<dbReference type="Pfam" id="PF00698">
    <property type="entry name" value="Acyl_transf_1"/>
    <property type="match status" value="3"/>
</dbReference>
<evidence type="ECO:0000256" key="1">
    <source>
        <dbReference type="ARBA" id="ARBA00001957"/>
    </source>
</evidence>
<dbReference type="Gene3D" id="3.40.47.10">
    <property type="match status" value="3"/>
</dbReference>
<dbReference type="InterPro" id="IPR049552">
    <property type="entry name" value="PKS_DH_N"/>
</dbReference>
<dbReference type="GO" id="GO:0006633">
    <property type="term" value="P:fatty acid biosynthetic process"/>
    <property type="evidence" value="ECO:0007669"/>
    <property type="project" value="InterPro"/>
</dbReference>
<dbReference type="GO" id="GO:0004312">
    <property type="term" value="F:fatty acid synthase activity"/>
    <property type="evidence" value="ECO:0007669"/>
    <property type="project" value="TreeGrafter"/>
</dbReference>
<feature type="active site" description="Proton donor; for dehydratase activity" evidence="9">
    <location>
        <position position="2746"/>
    </location>
</feature>
<sequence>MSSSDARIIEALRASMKETERLREQNRKLTAEAHEPIAIVGMSCRFPGGVRSPEDLWDLVATGGDAIGGFPTDRGWDLDGLYHPDPDHQGTTYTRSGGFLADATAFDPALFGISPREALAMDPQHRLLLEATWEAFERAGISPDDARGSRTGVFAGVMYHDYISVLEQTSEQVEGFMGTGGSIASGRVAYTFGLEGPAVTVDTACSSSLVALHWAVQALRRGECDMALAGGVTVMATPETFVDFSRQRGLAEDGRCKAFGAGADGTGWGEGVGMLLVERLSDARRKGHRVLAVVRGSAINQDGASNGLTAPNGPSQQRVIRQALAGARLSAEQIDAVEAHGTGTVLGDPIEAQALLATYGQEHAADRPLWLGSLKSNIGHAQAAAGVGGIIKMVMAMRHGVLPKTLHADEPSPHIDWTAGAVELLTEAREWTTAEGRPRRAGVSSFGISGTNAHVIIEQAPAEETAEAAAGRALPVVPWLVSGHTAEALDAQTAQVVEAAAGLDAVDVAFTLATARARFEHRAVLLDGEPAASGRASEGRLAVLFTGQGAQRAGMGRELYAAYPVFAAAFDAACAALGLDAAVLDDAEALARTEHTQPALFAVEVALFRLAESYGVLPDFVAGHSVGEIAAAHVAGVFSLEDAAKLVAARARLMQALPAGGAMVSLRATEADVRAVLVDGVDIAAINGPSSVVISGAEAVVEAVAGRFEKARRLNVSHAFHSSLMDGMLAEFRAVAGSLTYDAPVIPVVSNVTGEPATDLTSPEYWVRHVREAVRFADGVRTLHTEGVRTFLELGPDGVLSAMAEECLADAEGVTFVPTLSKARPEPASLVTALGRLHVAGCAVDWAAFFAGTGARRVDLPTYAFQHLDYWPHGGRPALDASGLGLGAAGHALLGAAVSLPDSDSVLLTGRVSLRSHPWLADHVVMGSVLLPGTAFVELAVRAGDEAGCAVVDELTLEAPLVLDEQGAVQLRVTVGEPDAAGRRGLSVHSRPEGDGLWTRHASGFLSASSARRDEAAPGTAAWPPAGAEAVDVEDMYAGLAESGLAYGPAFRGVRAAWRKGEDLFAEVALPDGTDVTSYGLHPALFDAALHVSAAAGAGRGGSGAELPFVWRGMTLRAAGASVLRVKVSASGQGTAIELTDADGAAVASVESLVVRPVAADELRATGQALRDALFRVEWVPVAAPASGVPVAVLGRDFVDLAALGGTSEVPGLVAAPAGDARDALGLVREWLADERFAGSRLVLVTRRAVVVAGDVDVDPVQAAVWGLVRSAQSENPERFVLLDLDGELSAGALALVGDEPQVAVRGGAVFAPRLVRAAVAAVAAGSRPAWDAEGAVLVTGGTGSLGALVARHLVAEHGVRGLVLTSRRGLDAPGAVELRDELMALGAEVTVAACDVADREAVAELLAAHPVTAVVHTAGVLDDGVIDSLSAERLEAVFAPKADAARHLHELTAGMDLSAFVLFSSAAGVFGNAGQGNYAAANAYLDALAQQRVAAGLPATSLAWGLWESADGMGHGQAGAAQDGFPALTPGEGLGLFDAAVASGEPALVPMRLDLAALRVSATASELPSLLRALVRVPARRALAGRAADSLRGRLLRLAEDERTKLLLDLVREEVAGVLGHASGAAIEPERAFTELGFDSLTAVELRNRLNTATGLKLSATLVFDHPTAVAITGHLTAELLGDLDVAASAVAVAQEAAATVVASDDPIAIVGMACRYPGGVSSPEGLWDLVVNGRDGVTSFPTDRGWDLENLYDPTGERSGSSYTRQGGFLHEAAEFDPAFFGISPREAMAMDPQQRLLLETTWETIERAGIEPSALRGSRTGVFAGVMYHDYALGMDAIAPEGVDGFLGTGTAGSVASGRVSYLFGLEGPAVTVDTACSSSLVALHMAIQALRAGECDMALAGGVTVMSTPGAFIDFSRQRGLSADGRCKAFGAGADGTGWAEGVGMLLVERLSDARRNGHQVLGVVRGSAINQDGASNGLTAPNGPSQQRVIRQALASAGLSAADVDAVEAHGTGTTLGDPIEAQALLATYGQERGEGEPLWLGSLKSNIGHAQAAAGVGGIIKMLMAMRHGVLPRTLHADTPTDQVDWADGAVQLLTEARDWPEAGRPRRAGVSSFGFSGTNAHVIIEQAPEVTASVTAGDAVLPVVPWVVSGKSPEALEAQVVRVREAGADLDPVDVGFTLATARAQFDHRAVVVDDHTLFGRVLGGKVAALFTGQGAQRPGMGRELYVAFPVFAEAFDAACAALGLDPAVFDDVELLARTENTQPALFAVEVALFRLAESLGVRPDFLAGHSIGEIAAAHVAGVFSLEDAGKLVAARAALMQALPAGGAMVSLRATEAEVREALVDGVDIAAVNGPSSVVISGDEHAVAQVAGRFEKARRLNVSHAFHSSLMDGMLAGFREVAESLTYAAPSVPVVSNVTGELATDLASPEYWVRHVREAVRFADGIQTLHSEGVRTFLELGPDGVLSAMAQECLADAEDVAFIPALRKDRPEPTALVTALGRLHITGASVDWSAFFSGTGARRVDLPTYAFQHQSYWLESAPLGNDASSLGQGSAGHAILGAVVALPDGYVLTGRLSLRTHPWLADHVVAGSVLLPGTAFVELAVRAGDEVGCVTVDELTLHAPLLLTERGGVQLRVTVGEPDSAGRRALAIHSRREEDAEQRWTRHADGFLSLSATTVRIADTAVWPPAGAGGIDELPMDGFAGIVAAWRAGDDVHAEVALPEDADVASYGLHPALLDAAFRVAGLGGTSPSGGPATAYALRGMTLHASGAVRLRVLVRPSETEGVSVTVTDTAGAPVASVESLVLRELSHAELGALPQSSDALFRVEWKQLPASAAPDPAVSWAMLGAEDADGLCRLGGAVEATGAFAGLAELRQAEEIPEYVIAVCPAGPAGPVAGAVRDVTHRVLGLVQEWLAEERFADSRLVLVTRGGVSVAAGEVQDLAQAAARGLVKSAQSENPGRIVLVDVPADLKGLPASALTCDEAELAVRDDALWAPRLTRASATSGAQGRWDADGTVLITGGTGALGALFARHLVTEHGVRHLLLTSRRGLGAPGAAELRDELTALGAEVTIAACDVADRAALAGLLASVPAAHPLKGVVHTAGVHANGLISALSPEDVDTVFGPKADAAVNLHELTEGLDLSAFVLFSSVAGVMGYPGQGNYASANSLLDALAERRRAAGLPGLSLAWGLWAGASGMGAELSAADVERMNRSGMPPLSTEEGLALFDTAQTLDDGLLVAFRLDTAALAASSAAPVSPLLSGLVRARTRRTAARSSAAAEGLRQRLAGLSETEREDAILDLIRADVAAVLGHAGAEAVDPERSFKESGFDSLTAVELRNRLNAGTGLRLPVTLVFDYPTPRVLMEYVRDELAGGLTAAAAAPVRALDDDPIAIVGMACRYPGGVTSPEGLWDLVLDGRDGVTGFPTDRGWDIEGLYDPEPGLPGKSYVRQGGFLHEAGDFDPGFFGISPREALAMDPQQRLLLETTWETIERAGIDPSTLRGSRTGVYAGVGYHDYGTQTVNVPEDVEAFLGTGTSSAVVSGRVSYALGLEGPAVTVDTACSSSLVALHMAVQALRGGECDMALAGGVTVMSTPGAFIDFSRQRGLSADGRCKAFGAGADGTGWAEGVGMLLVERLSDARRNGHQVLGVVRGTAINQDGASNGLTAPNGPSQQRVIRQALAVAGLSPADVDAVEAHGTGTVLGDPIEAQALLATYGQERGEGEPLWLGSLKSNIGHAQAAAGVGGIIKMVMAMRHGVLPKTLHVDAPTDRVDWSEGAIELLAEARDWPEAGRPRRAGVSSFGFSGTNAHVVLEQAPAVAASESVADRKLPAVPLLVSAKSEQALAAQVSRVREAVAGREALDAGFTLATARAQFEHRAVVVGDQVVPGRVLGGKVAALFTGQGAQRAGMGRELYAAYPVFAGAFDAACAALGLDPAVFDDAEALARTENTQPALFAVEVALFRLAESFGIRPDFVAGHSIGEIAAAHVAGVFSLEDAGKLVAARARLMQALPAGGAMVSLRATEAEVRAVLVDGVDIAAINGPSSVVISGDEHAVAQVAGRFEKARRLNVSHAFHSSLMDGMLAGFREIAESLTYSVPAIPVVSNVTGELATDLTSPEYWVRHVREAVRFADGIQTLHSEGVRTFLELGPDGVLSAMAQECLADVEDVAFIPALRKDRPEPTSLVTALGRLHITGTRVDWSAFFSGTGARLTDLPTYPFQHQHFWLLSSAPGTGRDAASGAEAGPDPLRYRTVWQRVVETSVRAPGGTYLVVVPSGGDRHPWADASADALRKAGAQVVELVLDADTDAHRLPPVTGVLSGAGVDPASVTGVLAWEPSVALLRALDEAGVGGRLWFATRGAVATSGTDTIADPVGAAAWGLGRVAGFELGERWGGVVDVPVAVDERTVARLLAVLAGSVDEDQVAVRDTGVFAPRLQNLLASAQGEDWTPRGTVLVTGDDSELRARTVRLLTDRGAERVVVADTRTGGRPALAALLEELTGGPEVSALTAVVHVPALPADGRLTALDPAGFEAESRARIDAVLMLDELTRGLDLSAFVLFGSAAGTIGGPGQAGAAAPSAVFDALARRRRAAGLPATAIGWGPWVGEDEDAGVLRGLPDSALGTVLTRAPAATAEAAVSVVDFDWPELLKGVSAAGAHPLYRELPEIRRIEAERAEAAAAGAEALVGRLAELPDAEQYDVLLDLVRIQVSGVLGLAVPGDIESGRPFRDLGFDSLTAVELRTRLQRATGLRLPATLVFDHPTPDAVVALLRSELVPDAMGTERLLADLDRLEAVISAMDAADLAGARTADRLRALLARCAAATGAPASFHAAAPAVPTAPDAASSTTTTIDDQHEEVVADKLEAATADEIFAFIDNELGLSE</sequence>
<evidence type="ECO:0000256" key="2">
    <source>
        <dbReference type="ARBA" id="ARBA00004792"/>
    </source>
</evidence>
<dbReference type="InterPro" id="IPR050091">
    <property type="entry name" value="PKS_NRPS_Biosynth_Enz"/>
</dbReference>
<keyword evidence="6" id="KW-0045">Antibiotic biosynthesis</keyword>
<dbReference type="PANTHER" id="PTHR43775:SF51">
    <property type="entry name" value="INACTIVE PHENOLPHTHIOCEROL SYNTHESIS POLYKETIDE SYNTHASE TYPE I PKS1-RELATED"/>
    <property type="match status" value="1"/>
</dbReference>
<dbReference type="PROSITE" id="PS52004">
    <property type="entry name" value="KS3_2"/>
    <property type="match status" value="3"/>
</dbReference>
<feature type="domain" description="Ketosynthase family 3 (KS3)" evidence="11">
    <location>
        <begin position="34"/>
        <end position="459"/>
    </location>
</feature>
<dbReference type="FunFam" id="3.40.47.10:FF:000019">
    <property type="entry name" value="Polyketide synthase type I"/>
    <property type="match status" value="3"/>
</dbReference>
<dbReference type="Pfam" id="PF02801">
    <property type="entry name" value="Ketoacyl-synt_C"/>
    <property type="match status" value="3"/>
</dbReference>
<dbReference type="SUPFAM" id="SSF47336">
    <property type="entry name" value="ACP-like"/>
    <property type="match status" value="3"/>
</dbReference>
<dbReference type="Gene3D" id="1.10.1200.10">
    <property type="entry name" value="ACP-like"/>
    <property type="match status" value="3"/>
</dbReference>
<dbReference type="InterPro" id="IPR014030">
    <property type="entry name" value="Ketoacyl_synth_N"/>
</dbReference>
<dbReference type="PROSITE" id="PS00606">
    <property type="entry name" value="KS3_1"/>
    <property type="match status" value="3"/>
</dbReference>
<keyword evidence="5 13" id="KW-0808">Transferase</keyword>
<dbReference type="Pfam" id="PF16197">
    <property type="entry name" value="KAsynt_C_assoc"/>
    <property type="match status" value="3"/>
</dbReference>
<feature type="region of interest" description="C-terminal hotdog fold" evidence="9">
    <location>
        <begin position="2697"/>
        <end position="2823"/>
    </location>
</feature>
<evidence type="ECO:0000256" key="8">
    <source>
        <dbReference type="ARBA" id="ARBA00023315"/>
    </source>
</evidence>
<dbReference type="InterPro" id="IPR036291">
    <property type="entry name" value="NAD(P)-bd_dom_sf"/>
</dbReference>
<dbReference type="Gene3D" id="3.30.70.3290">
    <property type="match status" value="3"/>
</dbReference>
<dbReference type="CDD" id="cd00833">
    <property type="entry name" value="PKS"/>
    <property type="match status" value="3"/>
</dbReference>
<dbReference type="Gene3D" id="3.40.366.10">
    <property type="entry name" value="Malonyl-Coenzyme A Acyl Carrier Protein, domain 2"/>
    <property type="match status" value="3"/>
</dbReference>
<dbReference type="Pfam" id="PF00550">
    <property type="entry name" value="PP-binding"/>
    <property type="match status" value="3"/>
</dbReference>
<feature type="active site" description="Proton acceptor; for dehydratase activity" evidence="9">
    <location>
        <position position="923"/>
    </location>
</feature>
<dbReference type="Pfam" id="PF00109">
    <property type="entry name" value="ketoacyl-synt"/>
    <property type="match status" value="3"/>
</dbReference>
<dbReference type="SMART" id="SM00823">
    <property type="entry name" value="PKS_PP"/>
    <property type="match status" value="3"/>
</dbReference>
<dbReference type="PROSITE" id="PS00012">
    <property type="entry name" value="PHOSPHOPANTETHEINE"/>
    <property type="match status" value="3"/>
</dbReference>
<dbReference type="SUPFAM" id="SSF53901">
    <property type="entry name" value="Thiolase-like"/>
    <property type="match status" value="3"/>
</dbReference>
<dbReference type="Gene3D" id="3.40.50.720">
    <property type="entry name" value="NAD(P)-binding Rossmann-like Domain"/>
    <property type="match status" value="3"/>
</dbReference>
<feature type="region of interest" description="N-terminal hotdog fold" evidence="9">
    <location>
        <begin position="891"/>
        <end position="1013"/>
    </location>
</feature>
<dbReference type="InterPro" id="IPR042104">
    <property type="entry name" value="PKS_dehydratase_sf"/>
</dbReference>
<dbReference type="InterPro" id="IPR016035">
    <property type="entry name" value="Acyl_Trfase/lysoPLipase"/>
</dbReference>
<evidence type="ECO:0000259" key="12">
    <source>
        <dbReference type="PROSITE" id="PS52019"/>
    </source>
</evidence>
<dbReference type="InterPro" id="IPR020806">
    <property type="entry name" value="PKS_PP-bd"/>
</dbReference>
<dbReference type="Pfam" id="PF14765">
    <property type="entry name" value="PS-DH"/>
    <property type="match status" value="2"/>
</dbReference>
<dbReference type="Pfam" id="PF21089">
    <property type="entry name" value="PKS_DH_N"/>
    <property type="match status" value="2"/>
</dbReference>
<reference evidence="13 14" key="1">
    <citation type="submission" date="2020-08" db="EMBL/GenBank/DDBJ databases">
        <title>Genomic Encyclopedia of Type Strains, Phase III (KMG-III): the genomes of soil and plant-associated and newly described type strains.</title>
        <authorList>
            <person name="Whitman W."/>
        </authorList>
    </citation>
    <scope>NUCLEOTIDE SEQUENCE [LARGE SCALE GENOMIC DNA]</scope>
    <source>
        <strain evidence="13 14">CECT 3259</strain>
    </source>
</reference>
<dbReference type="PANTHER" id="PTHR43775">
    <property type="entry name" value="FATTY ACID SYNTHASE"/>
    <property type="match status" value="1"/>
</dbReference>
<dbReference type="PROSITE" id="PS50075">
    <property type="entry name" value="CARRIER"/>
    <property type="match status" value="3"/>
</dbReference>
<evidence type="ECO:0000256" key="7">
    <source>
        <dbReference type="ARBA" id="ARBA00023268"/>
    </source>
</evidence>
<comment type="cofactor">
    <cofactor evidence="1">
        <name>pantetheine 4'-phosphate</name>
        <dbReference type="ChEBI" id="CHEBI:47942"/>
    </cofactor>
</comment>
<keyword evidence="7" id="KW-0511">Multifunctional enzyme</keyword>
<organism evidence="13 14">
    <name type="scientific">Streptomyces eurocidicus</name>
    <name type="common">Streptoverticillium eurocidicus</name>
    <dbReference type="NCBI Taxonomy" id="66423"/>
    <lineage>
        <taxon>Bacteria</taxon>
        <taxon>Bacillati</taxon>
        <taxon>Actinomycetota</taxon>
        <taxon>Actinomycetes</taxon>
        <taxon>Kitasatosporales</taxon>
        <taxon>Streptomycetaceae</taxon>
        <taxon>Streptomyces</taxon>
    </lineage>
</organism>
<dbReference type="InterPro" id="IPR006162">
    <property type="entry name" value="Ppantetheine_attach_site"/>
</dbReference>
<evidence type="ECO:0000256" key="3">
    <source>
        <dbReference type="ARBA" id="ARBA00022450"/>
    </source>
</evidence>
<keyword evidence="4" id="KW-0597">Phosphoprotein</keyword>
<feature type="domain" description="Ketosynthase family 3 (KS3)" evidence="11">
    <location>
        <begin position="3397"/>
        <end position="3823"/>
    </location>
</feature>
<feature type="domain" description="Carrier" evidence="10">
    <location>
        <begin position="1603"/>
        <end position="1681"/>
    </location>
</feature>
<dbReference type="InterPro" id="IPR014043">
    <property type="entry name" value="Acyl_transferase_dom"/>
</dbReference>
<dbReference type="SUPFAM" id="SSF52151">
    <property type="entry name" value="FabD/lysophospholipase-like"/>
    <property type="match status" value="3"/>
</dbReference>
<dbReference type="OrthoDB" id="9778690at2"/>
<dbReference type="InterPro" id="IPR032821">
    <property type="entry name" value="PKS_assoc"/>
</dbReference>
<evidence type="ECO:0000259" key="10">
    <source>
        <dbReference type="PROSITE" id="PS50075"/>
    </source>
</evidence>
<keyword evidence="8" id="KW-0012">Acyltransferase</keyword>
<feature type="domain" description="Carrier" evidence="10">
    <location>
        <begin position="4707"/>
        <end position="4782"/>
    </location>
</feature>
<feature type="active site" description="Proton donor; for dehydratase activity" evidence="9">
    <location>
        <position position="1087"/>
    </location>
</feature>
<comment type="caution">
    <text evidence="13">The sequence shown here is derived from an EMBL/GenBank/DDBJ whole genome shotgun (WGS) entry which is preliminary data.</text>
</comment>
<dbReference type="Pfam" id="PF22953">
    <property type="entry name" value="SpnB_Rossmann"/>
    <property type="match status" value="2"/>
</dbReference>
<dbReference type="InterPro" id="IPR049551">
    <property type="entry name" value="PKS_DH_C"/>
</dbReference>
<dbReference type="SUPFAM" id="SSF55048">
    <property type="entry name" value="Probable ACP-binding domain of malonyl-CoA ACP transacylase"/>
    <property type="match status" value="3"/>
</dbReference>
<evidence type="ECO:0000256" key="6">
    <source>
        <dbReference type="ARBA" id="ARBA00023194"/>
    </source>
</evidence>
<evidence type="ECO:0000256" key="4">
    <source>
        <dbReference type="ARBA" id="ARBA00022553"/>
    </source>
</evidence>
<dbReference type="InterPro" id="IPR055123">
    <property type="entry name" value="SpnB-like_Rossmann"/>
</dbReference>
<dbReference type="SMART" id="SM00827">
    <property type="entry name" value="PKS_AT"/>
    <property type="match status" value="3"/>
</dbReference>
<dbReference type="InterPro" id="IPR015083">
    <property type="entry name" value="NorB/c/GfsB-D-like_docking"/>
</dbReference>
<dbReference type="InterPro" id="IPR020841">
    <property type="entry name" value="PKS_Beta-ketoAc_synthase_dom"/>
</dbReference>
<evidence type="ECO:0000259" key="11">
    <source>
        <dbReference type="PROSITE" id="PS52004"/>
    </source>
</evidence>
<evidence type="ECO:0000256" key="9">
    <source>
        <dbReference type="PROSITE-ProRule" id="PRU01363"/>
    </source>
</evidence>
<dbReference type="Gene3D" id="3.10.129.110">
    <property type="entry name" value="Polyketide synthase dehydratase"/>
    <property type="match status" value="2"/>
</dbReference>
<dbReference type="SUPFAM" id="SSF51735">
    <property type="entry name" value="NAD(P)-binding Rossmann-fold domains"/>
    <property type="match status" value="6"/>
</dbReference>
<dbReference type="InterPro" id="IPR009081">
    <property type="entry name" value="PP-bd_ACP"/>
</dbReference>
<proteinExistence type="predicted"/>
<feature type="domain" description="Ketosynthase family 3 (KS3)" evidence="11">
    <location>
        <begin position="1706"/>
        <end position="2133"/>
    </location>
</feature>
<dbReference type="GO" id="GO:0031177">
    <property type="term" value="F:phosphopantetheine binding"/>
    <property type="evidence" value="ECO:0007669"/>
    <property type="project" value="InterPro"/>
</dbReference>
<feature type="domain" description="Carrier" evidence="10">
    <location>
        <begin position="3305"/>
        <end position="3380"/>
    </location>
</feature>
<evidence type="ECO:0000313" key="14">
    <source>
        <dbReference type="Proteomes" id="UP000528608"/>
    </source>
</evidence>
<dbReference type="Gene3D" id="3.40.50.11460">
    <property type="match status" value="1"/>
</dbReference>
<comment type="pathway">
    <text evidence="2">Antibiotic biosynthesis.</text>
</comment>
<feature type="region of interest" description="N-terminal hotdog fold" evidence="9">
    <location>
        <begin position="2564"/>
        <end position="2686"/>
    </location>
</feature>
<dbReference type="Proteomes" id="UP000528608">
    <property type="component" value="Unassembled WGS sequence"/>
</dbReference>
<dbReference type="InterPro" id="IPR020807">
    <property type="entry name" value="PKS_DH"/>
</dbReference>
<dbReference type="SMART" id="SM00825">
    <property type="entry name" value="PKS_KS"/>
    <property type="match status" value="3"/>
</dbReference>
<keyword evidence="3" id="KW-0596">Phosphopantetheine</keyword>
<dbReference type="GO" id="GO:0004315">
    <property type="term" value="F:3-oxoacyl-[acyl-carrier-protein] synthase activity"/>
    <property type="evidence" value="ECO:0007669"/>
    <property type="project" value="InterPro"/>
</dbReference>
<dbReference type="InterPro" id="IPR049900">
    <property type="entry name" value="PKS_mFAS_DH"/>
</dbReference>
<feature type="domain" description="PKS/mFAS DH" evidence="12">
    <location>
        <begin position="2564"/>
        <end position="2823"/>
    </location>
</feature>
<dbReference type="InterPro" id="IPR057326">
    <property type="entry name" value="KR_dom"/>
</dbReference>
<dbReference type="SMART" id="SM01294">
    <property type="entry name" value="PKS_PP_betabranch"/>
    <property type="match status" value="3"/>
</dbReference>
<dbReference type="CDD" id="cd08956">
    <property type="entry name" value="KR_3_FAS_SDR_x"/>
    <property type="match status" value="2"/>
</dbReference>
<dbReference type="InterPro" id="IPR016039">
    <property type="entry name" value="Thiolase-like"/>
</dbReference>
<evidence type="ECO:0000313" key="13">
    <source>
        <dbReference type="EMBL" id="MBB5119020.1"/>
    </source>
</evidence>
<gene>
    <name evidence="13" type="ORF">FHS36_002453</name>
</gene>
<dbReference type="GO" id="GO:0033068">
    <property type="term" value="P:macrolide biosynthetic process"/>
    <property type="evidence" value="ECO:0007669"/>
    <property type="project" value="UniProtKB-ARBA"/>
</dbReference>
<dbReference type="InterPro" id="IPR036736">
    <property type="entry name" value="ACP-like_sf"/>
</dbReference>
<dbReference type="Pfam" id="PF08990">
    <property type="entry name" value="Docking"/>
    <property type="match status" value="1"/>
</dbReference>
<dbReference type="EMBL" id="JACHJF010000006">
    <property type="protein sequence ID" value="MBB5119020.1"/>
    <property type="molecule type" value="Genomic_DNA"/>
</dbReference>
<dbReference type="CDD" id="cd08952">
    <property type="entry name" value="KR_1_SDR_x"/>
    <property type="match status" value="1"/>
</dbReference>
<dbReference type="InterPro" id="IPR014031">
    <property type="entry name" value="Ketoacyl_synth_C"/>
</dbReference>
<dbReference type="SMART" id="SM00826">
    <property type="entry name" value="PKS_DH"/>
    <property type="match status" value="2"/>
</dbReference>
<dbReference type="SMART" id="SM00822">
    <property type="entry name" value="PKS_KR"/>
    <property type="match status" value="3"/>
</dbReference>